<proteinExistence type="predicted"/>
<dbReference type="InterPro" id="IPR022435">
    <property type="entry name" value="Surface-anchored_actinobac"/>
</dbReference>
<protein>
    <recommendedName>
        <fullName evidence="4">Surface-anchored protein</fullName>
    </recommendedName>
</protein>
<evidence type="ECO:0000313" key="2">
    <source>
        <dbReference type="EMBL" id="PZF84853.1"/>
    </source>
</evidence>
<organism evidence="2 3">
    <name type="scientific">Jiangella anatolica</name>
    <dbReference type="NCBI Taxonomy" id="2670374"/>
    <lineage>
        <taxon>Bacteria</taxon>
        <taxon>Bacillati</taxon>
        <taxon>Actinomycetota</taxon>
        <taxon>Actinomycetes</taxon>
        <taxon>Jiangellales</taxon>
        <taxon>Jiangellaceae</taxon>
        <taxon>Jiangella</taxon>
    </lineage>
</organism>
<evidence type="ECO:0000256" key="1">
    <source>
        <dbReference type="SAM" id="SignalP"/>
    </source>
</evidence>
<feature type="chain" id="PRO_5016062175" description="Surface-anchored protein" evidence="1">
    <location>
        <begin position="31"/>
        <end position="490"/>
    </location>
</feature>
<dbReference type="EMBL" id="POTW01000012">
    <property type="protein sequence ID" value="PZF84853.1"/>
    <property type="molecule type" value="Genomic_DNA"/>
</dbReference>
<dbReference type="NCBIfam" id="TIGR03769">
    <property type="entry name" value="P_ac_wall_RPT"/>
    <property type="match status" value="1"/>
</dbReference>
<evidence type="ECO:0008006" key="4">
    <source>
        <dbReference type="Google" id="ProtNLM"/>
    </source>
</evidence>
<accession>A0A2W2CXD8</accession>
<dbReference type="NCBIfam" id="NF038134">
    <property type="entry name" value="choice_anch_M"/>
    <property type="match status" value="1"/>
</dbReference>
<evidence type="ECO:0000313" key="3">
    <source>
        <dbReference type="Proteomes" id="UP000248764"/>
    </source>
</evidence>
<keyword evidence="1" id="KW-0732">Signal</keyword>
<dbReference type="Proteomes" id="UP000248764">
    <property type="component" value="Unassembled WGS sequence"/>
</dbReference>
<dbReference type="AlphaFoldDB" id="A0A2W2CXD8"/>
<dbReference type="RefSeq" id="WP_111253989.1">
    <property type="nucleotide sequence ID" value="NZ_POTW01000012.1"/>
</dbReference>
<keyword evidence="3" id="KW-1185">Reference proteome</keyword>
<reference evidence="2 3" key="1">
    <citation type="submission" date="2018-01" db="EMBL/GenBank/DDBJ databases">
        <title>Draft genome sequence of Jiangella sp. GTF31.</title>
        <authorList>
            <person name="Sahin N."/>
            <person name="Ay H."/>
            <person name="Saygin H."/>
        </authorList>
    </citation>
    <scope>NUCLEOTIDE SEQUENCE [LARGE SCALE GENOMIC DNA]</scope>
    <source>
        <strain evidence="2 3">GTF31</strain>
    </source>
</reference>
<gene>
    <name evidence="2" type="ORF">C1I92_07265</name>
</gene>
<feature type="signal peptide" evidence="1">
    <location>
        <begin position="1"/>
        <end position="30"/>
    </location>
</feature>
<name>A0A2W2CXD8_9ACTN</name>
<comment type="caution">
    <text evidence="2">The sequence shown here is derived from an EMBL/GenBank/DDBJ whole genome shotgun (WGS) entry which is preliminary data.</text>
</comment>
<sequence>MRSLLTRRARQLAVPVVAGALLASGATATAAAGEFELTLDTGHIDAFTLRWVDQNLEVDLQEDVTGHHVLHEPEDVLLQVKPESALVLPDPVPPSLSFLGAPGDTVYYLPQTQDPALIWPGWSTEQIPAGVFTNPLRIEITDVQGPGDVFLWQTGSFGESISVLGGGFQLPGTISPNANVHAHANWAFTETGRYTLTVQASGTLAAGGTVTSAPATYTFQVGDADPAPSTTLSISGLAGQYDPGDAVTLTAVQDPPTGLDHYHWFTRAPGTQEWVVVPDAGTDVYSFTATAEHDGVQVIARLYGEGHAVVAESAPVTIAVEDDGQEPEPELSQRIVATLPEDEGALVASVDPEDNEVVMSDFELSPAADRWTSAGDLRPVTVTDTRAAAPGWVVSGQVSDFTAGGEVLPGRHLGWTPLVAEQPGDGGVTAGAAVAPGLTSGDGLSVSRPLATAAAGDGTGTSRLGAGLLIEAPTTLVPGVYEATITFTAI</sequence>